<dbReference type="SUPFAM" id="SSF53756">
    <property type="entry name" value="UDP-Glycosyltransferase/glycogen phosphorylase"/>
    <property type="match status" value="1"/>
</dbReference>
<feature type="chain" id="PRO_5040544234" description="UDP-glucuronosyltransferase" evidence="5">
    <location>
        <begin position="21"/>
        <end position="510"/>
    </location>
</feature>
<feature type="transmembrane region" description="Helical" evidence="5">
    <location>
        <begin position="471"/>
        <end position="499"/>
    </location>
</feature>
<dbReference type="Pfam" id="PF00201">
    <property type="entry name" value="UDPGT"/>
    <property type="match status" value="1"/>
</dbReference>
<keyword evidence="5" id="KW-0812">Transmembrane</keyword>
<dbReference type="PANTHER" id="PTHR48043:SF114">
    <property type="entry name" value="IP04436P-RELATED"/>
    <property type="match status" value="1"/>
</dbReference>
<evidence type="ECO:0000313" key="7">
    <source>
        <dbReference type="Proteomes" id="UP001153737"/>
    </source>
</evidence>
<dbReference type="Proteomes" id="UP001153737">
    <property type="component" value="Chromosome 3"/>
</dbReference>
<proteinExistence type="inferred from homology"/>
<dbReference type="Gene3D" id="3.40.50.2000">
    <property type="entry name" value="Glycogen Phosphorylase B"/>
    <property type="match status" value="1"/>
</dbReference>
<dbReference type="GO" id="GO:0015020">
    <property type="term" value="F:glucuronosyltransferase activity"/>
    <property type="evidence" value="ECO:0007669"/>
    <property type="project" value="UniProtKB-EC"/>
</dbReference>
<gene>
    <name evidence="6" type="ORF">PHAECO_LOCUS7618</name>
</gene>
<dbReference type="EC" id="2.4.1.17" evidence="5"/>
<reference evidence="6" key="1">
    <citation type="submission" date="2022-01" db="EMBL/GenBank/DDBJ databases">
        <authorList>
            <person name="King R."/>
        </authorList>
    </citation>
    <scope>NUCLEOTIDE SEQUENCE</scope>
</reference>
<keyword evidence="2 4" id="KW-0328">Glycosyltransferase</keyword>
<organism evidence="6 7">
    <name type="scientific">Phaedon cochleariae</name>
    <name type="common">Mustard beetle</name>
    <dbReference type="NCBI Taxonomy" id="80249"/>
    <lineage>
        <taxon>Eukaryota</taxon>
        <taxon>Metazoa</taxon>
        <taxon>Ecdysozoa</taxon>
        <taxon>Arthropoda</taxon>
        <taxon>Hexapoda</taxon>
        <taxon>Insecta</taxon>
        <taxon>Pterygota</taxon>
        <taxon>Neoptera</taxon>
        <taxon>Endopterygota</taxon>
        <taxon>Coleoptera</taxon>
        <taxon>Polyphaga</taxon>
        <taxon>Cucujiformia</taxon>
        <taxon>Chrysomeloidea</taxon>
        <taxon>Chrysomelidae</taxon>
        <taxon>Chrysomelinae</taxon>
        <taxon>Chrysomelini</taxon>
        <taxon>Phaedon</taxon>
    </lineage>
</organism>
<dbReference type="EMBL" id="OU896709">
    <property type="protein sequence ID" value="CAH1160293.1"/>
    <property type="molecule type" value="Genomic_DNA"/>
</dbReference>
<evidence type="ECO:0000256" key="4">
    <source>
        <dbReference type="RuleBase" id="RU003718"/>
    </source>
</evidence>
<dbReference type="CDD" id="cd03784">
    <property type="entry name" value="GT1_Gtf-like"/>
    <property type="match status" value="1"/>
</dbReference>
<name>A0A9P0DTH6_PHACE</name>
<comment type="similarity">
    <text evidence="1 4">Belongs to the UDP-glycosyltransferase family.</text>
</comment>
<dbReference type="PANTHER" id="PTHR48043">
    <property type="entry name" value="EG:EG0003.4 PROTEIN-RELATED"/>
    <property type="match status" value="1"/>
</dbReference>
<dbReference type="FunFam" id="3.40.50.2000:FF:000050">
    <property type="entry name" value="UDP-glucuronosyltransferase"/>
    <property type="match status" value="1"/>
</dbReference>
<evidence type="ECO:0000256" key="1">
    <source>
        <dbReference type="ARBA" id="ARBA00009995"/>
    </source>
</evidence>
<evidence type="ECO:0000256" key="2">
    <source>
        <dbReference type="ARBA" id="ARBA00022676"/>
    </source>
</evidence>
<dbReference type="GO" id="GO:0016020">
    <property type="term" value="C:membrane"/>
    <property type="evidence" value="ECO:0007669"/>
    <property type="project" value="UniProtKB-SubCell"/>
</dbReference>
<reference evidence="6" key="2">
    <citation type="submission" date="2022-10" db="EMBL/GenBank/DDBJ databases">
        <authorList>
            <consortium name="ENA_rothamsted_submissions"/>
            <consortium name="culmorum"/>
            <person name="King R."/>
        </authorList>
    </citation>
    <scope>NUCLEOTIDE SEQUENCE</scope>
</reference>
<keyword evidence="3 4" id="KW-0808">Transferase</keyword>
<dbReference type="InterPro" id="IPR002213">
    <property type="entry name" value="UDP_glucos_trans"/>
</dbReference>
<keyword evidence="5" id="KW-1133">Transmembrane helix</keyword>
<feature type="signal peptide" evidence="5">
    <location>
        <begin position="1"/>
        <end position="20"/>
    </location>
</feature>
<keyword evidence="5" id="KW-0732">Signal</keyword>
<protein>
    <recommendedName>
        <fullName evidence="5">UDP-glucuronosyltransferase</fullName>
        <ecNumber evidence="5">2.4.1.17</ecNumber>
    </recommendedName>
</protein>
<dbReference type="InterPro" id="IPR035595">
    <property type="entry name" value="UDP_glycos_trans_CS"/>
</dbReference>
<dbReference type="AlphaFoldDB" id="A0A9P0DTH6"/>
<comment type="catalytic activity">
    <reaction evidence="5">
        <text>glucuronate acceptor + UDP-alpha-D-glucuronate = acceptor beta-D-glucuronoside + UDP + H(+)</text>
        <dbReference type="Rhea" id="RHEA:21032"/>
        <dbReference type="ChEBI" id="CHEBI:15378"/>
        <dbReference type="ChEBI" id="CHEBI:58052"/>
        <dbReference type="ChEBI" id="CHEBI:58223"/>
        <dbReference type="ChEBI" id="CHEBI:132367"/>
        <dbReference type="ChEBI" id="CHEBI:132368"/>
        <dbReference type="EC" id="2.4.1.17"/>
    </reaction>
</comment>
<keyword evidence="7" id="KW-1185">Reference proteome</keyword>
<accession>A0A9P0DTH6</accession>
<keyword evidence="5" id="KW-0472">Membrane</keyword>
<evidence type="ECO:0000256" key="3">
    <source>
        <dbReference type="ARBA" id="ARBA00022679"/>
    </source>
</evidence>
<evidence type="ECO:0000313" key="6">
    <source>
        <dbReference type="EMBL" id="CAH1160293.1"/>
    </source>
</evidence>
<sequence>MNYTGVLLFTLLLISTSCHGLNILVILPHVGKSHQLVFEPLLKQLALRGHNLTVITRFPQKKTTANWRDINIGDNEVTTEILEMGVITGTRLGQISGRFLLAELAEQSCTSGLTNERFRNFLKEDNQFDLILVELFNTNCFMGLVRLFGAPVIGLSSCNPPAWIQRWFANPENPSYIPSVFTGFSDSMTFLQRVENTVSLGLDKFIYDYFMAGPGNRFSRKYLGVDTMKGNDVMYNVSLLLTNTHFSLNLPRPFVPNVVEVGGIHIEEPKEIPHEIAKFINESLDGVIYMSMGSTLKGSSFPVDKRNAFLKAFSRVQQRVIWKWETDMENKPRNVETFRWTPQREILCHPNVKVFISHGGLLGTIEAVYCGVPVLVIPQYGDQPLNAKALEKVGGGLIFHLQDATEETILEALNEVLSPKFRMSAKDLSERFKDRPLSPMDTAIYWIEYVAKYRGAPHMRTAAVSMPAYQYLLIDVIAFIALIVISFSYCMYKIAALVFSKLRRNKIKTS</sequence>
<dbReference type="OrthoDB" id="5835829at2759"/>
<dbReference type="InterPro" id="IPR050271">
    <property type="entry name" value="UDP-glycosyltransferase"/>
</dbReference>
<evidence type="ECO:0000256" key="5">
    <source>
        <dbReference type="RuleBase" id="RU362059"/>
    </source>
</evidence>
<dbReference type="PROSITE" id="PS00375">
    <property type="entry name" value="UDPGT"/>
    <property type="match status" value="1"/>
</dbReference>
<comment type="subcellular location">
    <subcellularLocation>
        <location evidence="5">Membrane</location>
        <topology evidence="5">Single-pass membrane protein</topology>
    </subcellularLocation>
</comment>